<feature type="non-terminal residue" evidence="2">
    <location>
        <position position="1"/>
    </location>
</feature>
<sequence length="57" mass="6664">VGPNQPDLAPASLEPVLVNENEEPKEEEELKDEEEFKEEEPQEEEEDIEVDIREEEN</sequence>
<feature type="region of interest" description="Disordered" evidence="1">
    <location>
        <begin position="1"/>
        <end position="57"/>
    </location>
</feature>
<organism evidence="2">
    <name type="scientific">Tanacetum cinerariifolium</name>
    <name type="common">Dalmatian daisy</name>
    <name type="synonym">Chrysanthemum cinerariifolium</name>
    <dbReference type="NCBI Taxonomy" id="118510"/>
    <lineage>
        <taxon>Eukaryota</taxon>
        <taxon>Viridiplantae</taxon>
        <taxon>Streptophyta</taxon>
        <taxon>Embryophyta</taxon>
        <taxon>Tracheophyta</taxon>
        <taxon>Spermatophyta</taxon>
        <taxon>Magnoliopsida</taxon>
        <taxon>eudicotyledons</taxon>
        <taxon>Gunneridae</taxon>
        <taxon>Pentapetalae</taxon>
        <taxon>asterids</taxon>
        <taxon>campanulids</taxon>
        <taxon>Asterales</taxon>
        <taxon>Asteraceae</taxon>
        <taxon>Asteroideae</taxon>
        <taxon>Anthemideae</taxon>
        <taxon>Anthemidinae</taxon>
        <taxon>Tanacetum</taxon>
    </lineage>
</organism>
<proteinExistence type="predicted"/>
<feature type="compositionally biased region" description="Acidic residues" evidence="1">
    <location>
        <begin position="20"/>
        <end position="57"/>
    </location>
</feature>
<dbReference type="EMBL" id="BKCJ011499679">
    <property type="protein sequence ID" value="GFD38383.1"/>
    <property type="molecule type" value="Genomic_DNA"/>
</dbReference>
<dbReference type="AlphaFoldDB" id="A0A699VVJ2"/>
<gene>
    <name evidence="2" type="ORF">Tci_910352</name>
</gene>
<protein>
    <submittedName>
        <fullName evidence="2">Uncharacterized protein</fullName>
    </submittedName>
</protein>
<comment type="caution">
    <text evidence="2">The sequence shown here is derived from an EMBL/GenBank/DDBJ whole genome shotgun (WGS) entry which is preliminary data.</text>
</comment>
<evidence type="ECO:0000256" key="1">
    <source>
        <dbReference type="SAM" id="MobiDB-lite"/>
    </source>
</evidence>
<evidence type="ECO:0000313" key="2">
    <source>
        <dbReference type="EMBL" id="GFD38383.1"/>
    </source>
</evidence>
<reference evidence="2" key="1">
    <citation type="journal article" date="2019" name="Sci. Rep.">
        <title>Draft genome of Tanacetum cinerariifolium, the natural source of mosquito coil.</title>
        <authorList>
            <person name="Yamashiro T."/>
            <person name="Shiraishi A."/>
            <person name="Satake H."/>
            <person name="Nakayama K."/>
        </authorList>
    </citation>
    <scope>NUCLEOTIDE SEQUENCE</scope>
</reference>
<accession>A0A699VVJ2</accession>
<name>A0A699VVJ2_TANCI</name>